<keyword evidence="1" id="KW-0472">Membrane</keyword>
<accession>A0A0M2NIF3</accession>
<keyword evidence="1" id="KW-1133">Transmembrane helix</keyword>
<dbReference type="RefSeq" id="WP_046442482.1">
    <property type="nucleotide sequence ID" value="NZ_LAYJ01000049.1"/>
</dbReference>
<protein>
    <submittedName>
        <fullName evidence="2">Uncharacterized protein</fullName>
    </submittedName>
</protein>
<reference evidence="2 3" key="1">
    <citation type="submission" date="2015-04" db="EMBL/GenBank/DDBJ databases">
        <title>Draft genome sequence of bacteremic isolate Catabacter hongkongensis type strain HKU16T.</title>
        <authorList>
            <person name="Lau S.K."/>
            <person name="Teng J.L."/>
            <person name="Huang Y."/>
            <person name="Curreem S.O."/>
            <person name="Tsui S.K."/>
            <person name="Woo P.C."/>
        </authorList>
    </citation>
    <scope>NUCLEOTIDE SEQUENCE [LARGE SCALE GENOMIC DNA]</scope>
    <source>
        <strain evidence="2 3">HKU16</strain>
    </source>
</reference>
<comment type="caution">
    <text evidence="2">The sequence shown here is derived from an EMBL/GenBank/DDBJ whole genome shotgun (WGS) entry which is preliminary data.</text>
</comment>
<proteinExistence type="predicted"/>
<name>A0A0M2NIF3_9FIRM</name>
<keyword evidence="1" id="KW-0812">Transmembrane</keyword>
<dbReference type="STRING" id="270498.CHK_0530"/>
<evidence type="ECO:0000313" key="2">
    <source>
        <dbReference type="EMBL" id="KKI51953.1"/>
    </source>
</evidence>
<gene>
    <name evidence="2" type="ORF">CHK_0530</name>
</gene>
<organism evidence="2 3">
    <name type="scientific">Christensenella hongkongensis</name>
    <dbReference type="NCBI Taxonomy" id="270498"/>
    <lineage>
        <taxon>Bacteria</taxon>
        <taxon>Bacillati</taxon>
        <taxon>Bacillota</taxon>
        <taxon>Clostridia</taxon>
        <taxon>Christensenellales</taxon>
        <taxon>Christensenellaceae</taxon>
        <taxon>Christensenella</taxon>
    </lineage>
</organism>
<dbReference type="EMBL" id="LAYJ01000049">
    <property type="protein sequence ID" value="KKI51953.1"/>
    <property type="molecule type" value="Genomic_DNA"/>
</dbReference>
<evidence type="ECO:0000256" key="1">
    <source>
        <dbReference type="SAM" id="Phobius"/>
    </source>
</evidence>
<sequence length="113" mass="12399">MQIEITLLIAILGGFVGLAGWLSGRDKKIANDSEWKGAVKQQLDNIQEGVVGTQAAIAEIKGDVNAHSDRIARLEEVAERVDVIQEHGERITAVEESAKQAHHRITDHINNNK</sequence>
<keyword evidence="3" id="KW-1185">Reference proteome</keyword>
<dbReference type="Proteomes" id="UP000034076">
    <property type="component" value="Unassembled WGS sequence"/>
</dbReference>
<feature type="transmembrane region" description="Helical" evidence="1">
    <location>
        <begin position="6"/>
        <end position="24"/>
    </location>
</feature>
<evidence type="ECO:0000313" key="3">
    <source>
        <dbReference type="Proteomes" id="UP000034076"/>
    </source>
</evidence>
<dbReference type="AlphaFoldDB" id="A0A0M2NIF3"/>
<dbReference type="OrthoDB" id="2086171at2"/>